<keyword evidence="2 3" id="KW-0067">ATP-binding</keyword>
<dbReference type="AlphaFoldDB" id="A0A2X2T4C2"/>
<dbReference type="Proteomes" id="UP000251197">
    <property type="component" value="Unassembled WGS sequence"/>
</dbReference>
<sequence>MNAWMLASAQWGSTSLTPEALIASVFSENEKSLFNKQVQHALAGESNKIQALLRASAPVHAPQVGEQATANSSLAKYTRNLSELAQNGKLDPVLGRESEIRQMVDILLRRRQNNPILTGEPGVGKTALAEGLALRIADRHRFPLN</sequence>
<gene>
    <name evidence="3" type="primary">clpV1_1</name>
    <name evidence="3" type="ORF">NCTC12120_00724</name>
</gene>
<dbReference type="InterPro" id="IPR027417">
    <property type="entry name" value="P-loop_NTPase"/>
</dbReference>
<keyword evidence="1" id="KW-0547">Nucleotide-binding</keyword>
<protein>
    <submittedName>
        <fullName evidence="3">ATP-dependent Clp protease ATP-binding subunit</fullName>
    </submittedName>
</protein>
<dbReference type="SUPFAM" id="SSF52540">
    <property type="entry name" value="P-loop containing nucleoside triphosphate hydrolases"/>
    <property type="match status" value="1"/>
</dbReference>
<reference evidence="3 4" key="1">
    <citation type="submission" date="2018-06" db="EMBL/GenBank/DDBJ databases">
        <authorList>
            <consortium name="Pathogen Informatics"/>
            <person name="Doyle S."/>
        </authorList>
    </citation>
    <scope>NUCLEOTIDE SEQUENCE [LARGE SCALE GENOMIC DNA]</scope>
    <source>
        <strain evidence="3 4">NCTC12120</strain>
    </source>
</reference>
<evidence type="ECO:0000256" key="2">
    <source>
        <dbReference type="ARBA" id="ARBA00022840"/>
    </source>
</evidence>
<evidence type="ECO:0000313" key="3">
    <source>
        <dbReference type="EMBL" id="SQA96951.1"/>
    </source>
</evidence>
<dbReference type="EMBL" id="UAVU01000003">
    <property type="protein sequence ID" value="SQA96951.1"/>
    <property type="molecule type" value="Genomic_DNA"/>
</dbReference>
<evidence type="ECO:0000313" key="4">
    <source>
        <dbReference type="Proteomes" id="UP000251197"/>
    </source>
</evidence>
<name>A0A2X2T4C2_9ENTR</name>
<dbReference type="GO" id="GO:0034605">
    <property type="term" value="P:cellular response to heat"/>
    <property type="evidence" value="ECO:0007669"/>
    <property type="project" value="TreeGrafter"/>
</dbReference>
<organism evidence="3 4">
    <name type="scientific">Cedecea neteri</name>
    <dbReference type="NCBI Taxonomy" id="158822"/>
    <lineage>
        <taxon>Bacteria</taxon>
        <taxon>Pseudomonadati</taxon>
        <taxon>Pseudomonadota</taxon>
        <taxon>Gammaproteobacteria</taxon>
        <taxon>Enterobacterales</taxon>
        <taxon>Enterobacteriaceae</taxon>
        <taxon>Cedecea</taxon>
    </lineage>
</organism>
<dbReference type="GO" id="GO:0006508">
    <property type="term" value="P:proteolysis"/>
    <property type="evidence" value="ECO:0007669"/>
    <property type="project" value="UniProtKB-KW"/>
</dbReference>
<dbReference type="PANTHER" id="PTHR11638:SF184">
    <property type="entry name" value="ATPASE WITH CHAPERONE ACTIVITY"/>
    <property type="match status" value="1"/>
</dbReference>
<dbReference type="GO" id="GO:0008233">
    <property type="term" value="F:peptidase activity"/>
    <property type="evidence" value="ECO:0007669"/>
    <property type="project" value="UniProtKB-KW"/>
</dbReference>
<dbReference type="InterPro" id="IPR050130">
    <property type="entry name" value="ClpA_ClpB"/>
</dbReference>
<dbReference type="PANTHER" id="PTHR11638">
    <property type="entry name" value="ATP-DEPENDENT CLP PROTEASE"/>
    <property type="match status" value="1"/>
</dbReference>
<dbReference type="GO" id="GO:0005524">
    <property type="term" value="F:ATP binding"/>
    <property type="evidence" value="ECO:0007669"/>
    <property type="project" value="UniProtKB-KW"/>
</dbReference>
<dbReference type="GO" id="GO:0016887">
    <property type="term" value="F:ATP hydrolysis activity"/>
    <property type="evidence" value="ECO:0007669"/>
    <property type="project" value="TreeGrafter"/>
</dbReference>
<keyword evidence="3" id="KW-0645">Protease</keyword>
<dbReference type="Gene3D" id="3.40.50.300">
    <property type="entry name" value="P-loop containing nucleotide triphosphate hydrolases"/>
    <property type="match status" value="1"/>
</dbReference>
<accession>A0A2X2T4C2</accession>
<keyword evidence="3" id="KW-0378">Hydrolase</keyword>
<evidence type="ECO:0000256" key="1">
    <source>
        <dbReference type="ARBA" id="ARBA00022741"/>
    </source>
</evidence>
<proteinExistence type="predicted"/>
<dbReference type="GO" id="GO:0005737">
    <property type="term" value="C:cytoplasm"/>
    <property type="evidence" value="ECO:0007669"/>
    <property type="project" value="TreeGrafter"/>
</dbReference>
<dbReference type="CDD" id="cd00009">
    <property type="entry name" value="AAA"/>
    <property type="match status" value="1"/>
</dbReference>